<dbReference type="FunFam" id="3.40.190.290:FF:000001">
    <property type="entry name" value="Transcriptional regulator, LysR family"/>
    <property type="match status" value="1"/>
</dbReference>
<dbReference type="SUPFAM" id="SSF53850">
    <property type="entry name" value="Periplasmic binding protein-like II"/>
    <property type="match status" value="1"/>
</dbReference>
<keyword evidence="2" id="KW-0805">Transcription regulation</keyword>
<dbReference type="CDD" id="cd08422">
    <property type="entry name" value="PBP2_CrgA_like"/>
    <property type="match status" value="1"/>
</dbReference>
<dbReference type="OrthoDB" id="9786526at2"/>
<dbReference type="FunFam" id="1.10.10.10:FF:000001">
    <property type="entry name" value="LysR family transcriptional regulator"/>
    <property type="match status" value="1"/>
</dbReference>
<dbReference type="Gene3D" id="3.40.190.290">
    <property type="match status" value="1"/>
</dbReference>
<keyword evidence="3" id="KW-0238">DNA-binding</keyword>
<dbReference type="GeneID" id="88622774"/>
<dbReference type="EMBL" id="AP024613">
    <property type="protein sequence ID" value="BCV46678.1"/>
    <property type="molecule type" value="Genomic_DNA"/>
</dbReference>
<name>A0A1S2TMI2_9GAMM</name>
<dbReference type="Proteomes" id="UP000825078">
    <property type="component" value="Chromosome"/>
</dbReference>
<dbReference type="RefSeq" id="WP_025010203.1">
    <property type="nucleotide sequence ID" value="NZ_AP024613.1"/>
</dbReference>
<evidence type="ECO:0000256" key="2">
    <source>
        <dbReference type="ARBA" id="ARBA00023015"/>
    </source>
</evidence>
<evidence type="ECO:0000313" key="6">
    <source>
        <dbReference type="Proteomes" id="UP000825078"/>
    </source>
</evidence>
<keyword evidence="4" id="KW-0804">Transcription</keyword>
<sequence>MYHLNDLQLALRVAELQSLSAAGRELGMTPAAASAALQRLEKKLGSQLFARSTRRLQLTEEGQVFVDAARQAMGLLDNAAMALAESRGELKGEVRLALPSDLGRSLIRPWLDQLMAGAPELSLQYFFGDQLTDLIGQNVHLALRYGHLSDSSLMRRHLLYVHRVAVASPEYLAQYGRPKTPHELSQHKVLILNRGGEPWQRWGFTEAGNPLAVEVKGRRIANDGAVIRDWALEGQGIAFKSWLDVAEDVHAGRLINLFSPQQCETVPLQILYLHTDYPSFKVRRVIDFLADRFQTFERRFPLI</sequence>
<dbReference type="PANTHER" id="PTHR30537:SF21">
    <property type="entry name" value="HTH-TYPE TRANSCRIPTIONAL REGULATOR SINR-RELATED"/>
    <property type="match status" value="1"/>
</dbReference>
<accession>A0A1S2TMI2</accession>
<organism evidence="5 6">
    <name type="scientific">Shewanella algae</name>
    <dbReference type="NCBI Taxonomy" id="38313"/>
    <lineage>
        <taxon>Bacteria</taxon>
        <taxon>Pseudomonadati</taxon>
        <taxon>Pseudomonadota</taxon>
        <taxon>Gammaproteobacteria</taxon>
        <taxon>Alteromonadales</taxon>
        <taxon>Shewanellaceae</taxon>
        <taxon>Shewanella</taxon>
    </lineage>
</organism>
<dbReference type="Gene3D" id="1.10.10.10">
    <property type="entry name" value="Winged helix-like DNA-binding domain superfamily/Winged helix DNA-binding domain"/>
    <property type="match status" value="1"/>
</dbReference>
<dbReference type="GO" id="GO:0003700">
    <property type="term" value="F:DNA-binding transcription factor activity"/>
    <property type="evidence" value="ECO:0007669"/>
    <property type="project" value="InterPro"/>
</dbReference>
<dbReference type="PANTHER" id="PTHR30537">
    <property type="entry name" value="HTH-TYPE TRANSCRIPTIONAL REGULATOR"/>
    <property type="match status" value="1"/>
</dbReference>
<dbReference type="Pfam" id="PF03466">
    <property type="entry name" value="LysR_substrate"/>
    <property type="match status" value="1"/>
</dbReference>
<evidence type="ECO:0000256" key="1">
    <source>
        <dbReference type="ARBA" id="ARBA00009437"/>
    </source>
</evidence>
<gene>
    <name evidence="5" type="ORF">TUM17379_36960</name>
</gene>
<reference evidence="5" key="1">
    <citation type="submission" date="2021-05" db="EMBL/GenBank/DDBJ databases">
        <title>Molecular characterization for Shewanella algae harboring chromosomal blaOXA-55-like strains isolated from clinical and environment sample.</title>
        <authorList>
            <person name="Ohama Y."/>
            <person name="Aoki K."/>
            <person name="Harada S."/>
            <person name="Moriya K."/>
            <person name="Ishii Y."/>
            <person name="Tateda K."/>
        </authorList>
    </citation>
    <scope>NUCLEOTIDE SEQUENCE</scope>
    <source>
        <strain evidence="5">TUM17379</strain>
    </source>
</reference>
<dbReference type="InterPro" id="IPR058163">
    <property type="entry name" value="LysR-type_TF_proteobact-type"/>
</dbReference>
<dbReference type="InterPro" id="IPR036388">
    <property type="entry name" value="WH-like_DNA-bd_sf"/>
</dbReference>
<evidence type="ECO:0000313" key="5">
    <source>
        <dbReference type="EMBL" id="BCV46678.1"/>
    </source>
</evidence>
<comment type="similarity">
    <text evidence="1">Belongs to the LysR transcriptional regulatory family.</text>
</comment>
<dbReference type="GO" id="GO:0006351">
    <property type="term" value="P:DNA-templated transcription"/>
    <property type="evidence" value="ECO:0007669"/>
    <property type="project" value="TreeGrafter"/>
</dbReference>
<evidence type="ECO:0000256" key="3">
    <source>
        <dbReference type="ARBA" id="ARBA00023125"/>
    </source>
</evidence>
<dbReference type="SUPFAM" id="SSF46785">
    <property type="entry name" value="Winged helix' DNA-binding domain"/>
    <property type="match status" value="1"/>
</dbReference>
<protein>
    <submittedName>
        <fullName evidence="5">LysR family transcriptional regulator</fullName>
    </submittedName>
</protein>
<proteinExistence type="inferred from homology"/>
<dbReference type="Pfam" id="PF00126">
    <property type="entry name" value="HTH_1"/>
    <property type="match status" value="1"/>
</dbReference>
<dbReference type="PROSITE" id="PS50931">
    <property type="entry name" value="HTH_LYSR"/>
    <property type="match status" value="1"/>
</dbReference>
<dbReference type="GO" id="GO:0043565">
    <property type="term" value="F:sequence-specific DNA binding"/>
    <property type="evidence" value="ECO:0007669"/>
    <property type="project" value="TreeGrafter"/>
</dbReference>
<dbReference type="InterPro" id="IPR000847">
    <property type="entry name" value="LysR_HTH_N"/>
</dbReference>
<evidence type="ECO:0000256" key="4">
    <source>
        <dbReference type="ARBA" id="ARBA00023163"/>
    </source>
</evidence>
<dbReference type="InterPro" id="IPR036390">
    <property type="entry name" value="WH_DNA-bd_sf"/>
</dbReference>
<dbReference type="AlphaFoldDB" id="A0A1S2TMI2"/>
<dbReference type="InterPro" id="IPR005119">
    <property type="entry name" value="LysR_subst-bd"/>
</dbReference>